<name>A0A1N7MPY3_9BACL</name>
<evidence type="ECO:0008006" key="3">
    <source>
        <dbReference type="Google" id="ProtNLM"/>
    </source>
</evidence>
<evidence type="ECO:0000313" key="1">
    <source>
        <dbReference type="EMBL" id="SIS87991.1"/>
    </source>
</evidence>
<dbReference type="Proteomes" id="UP000186156">
    <property type="component" value="Unassembled WGS sequence"/>
</dbReference>
<dbReference type="STRING" id="252246.SAMN05421799_1069"/>
<organism evidence="1 2">
    <name type="scientific">Alicyclobacillus vulcanalis</name>
    <dbReference type="NCBI Taxonomy" id="252246"/>
    <lineage>
        <taxon>Bacteria</taxon>
        <taxon>Bacillati</taxon>
        <taxon>Bacillota</taxon>
        <taxon>Bacilli</taxon>
        <taxon>Bacillales</taxon>
        <taxon>Alicyclobacillaceae</taxon>
        <taxon>Alicyclobacillus</taxon>
    </lineage>
</organism>
<keyword evidence="2" id="KW-1185">Reference proteome</keyword>
<gene>
    <name evidence="1" type="ORF">SAMN05421799_1069</name>
</gene>
<protein>
    <recommendedName>
        <fullName evidence="3">Holin</fullName>
    </recommendedName>
</protein>
<dbReference type="OrthoDB" id="2875036at2"/>
<sequence>MAAPITSVEIQILEDVLSAFGLAVGGALTYLTTKVVPKYIHSQTAQSAIDGLASIAESVVAQFNQTIVADAKANGVWNAALATKVKQDAVNAVLSQGANLVKLAEKVVGDVPELVSTLIEQAVAKSKVK</sequence>
<accession>A0A1N7MPY3</accession>
<dbReference type="EMBL" id="FTOO01000006">
    <property type="protein sequence ID" value="SIS87991.1"/>
    <property type="molecule type" value="Genomic_DNA"/>
</dbReference>
<proteinExistence type="predicted"/>
<reference evidence="2" key="1">
    <citation type="submission" date="2017-01" db="EMBL/GenBank/DDBJ databases">
        <authorList>
            <person name="Varghese N."/>
            <person name="Submissions S."/>
        </authorList>
    </citation>
    <scope>NUCLEOTIDE SEQUENCE [LARGE SCALE GENOMIC DNA]</scope>
    <source>
        <strain evidence="2">DSM 16176</strain>
    </source>
</reference>
<evidence type="ECO:0000313" key="2">
    <source>
        <dbReference type="Proteomes" id="UP000186156"/>
    </source>
</evidence>
<dbReference type="RefSeq" id="WP_076346857.1">
    <property type="nucleotide sequence ID" value="NZ_FTOO01000006.1"/>
</dbReference>
<dbReference type="AlphaFoldDB" id="A0A1N7MPY3"/>